<evidence type="ECO:0000259" key="8">
    <source>
        <dbReference type="Pfam" id="PF20684"/>
    </source>
</evidence>
<dbReference type="OrthoDB" id="5393606at2759"/>
<comment type="similarity">
    <text evidence="5">Belongs to the SAT4 family.</text>
</comment>
<evidence type="ECO:0000256" key="2">
    <source>
        <dbReference type="ARBA" id="ARBA00022692"/>
    </source>
</evidence>
<dbReference type="Pfam" id="PF20684">
    <property type="entry name" value="Fung_rhodopsin"/>
    <property type="match status" value="1"/>
</dbReference>
<keyword evidence="4 7" id="KW-0472">Membrane</keyword>
<evidence type="ECO:0000256" key="6">
    <source>
        <dbReference type="SAM" id="MobiDB-lite"/>
    </source>
</evidence>
<gene>
    <name evidence="9" type="ORF">LCER1_G004269</name>
</gene>
<feature type="transmembrane region" description="Helical" evidence="7">
    <location>
        <begin position="134"/>
        <end position="160"/>
    </location>
</feature>
<keyword evidence="10" id="KW-1185">Reference proteome</keyword>
<feature type="transmembrane region" description="Helical" evidence="7">
    <location>
        <begin position="219"/>
        <end position="241"/>
    </location>
</feature>
<reference evidence="9 10" key="1">
    <citation type="submission" date="2018-05" db="EMBL/GenBank/DDBJ databases">
        <title>Whole genome sequencing for identification of molecular markers to develop diagnostic detection tools for the regulated plant pathogen Lachnellula willkommii.</title>
        <authorList>
            <person name="Giroux E."/>
            <person name="Bilodeau G."/>
        </authorList>
    </citation>
    <scope>NUCLEOTIDE SEQUENCE [LARGE SCALE GENOMIC DNA]</scope>
    <source>
        <strain evidence="9 10">CBS 625.97</strain>
    </source>
</reference>
<name>A0A7D8UPB9_9HELO</name>
<evidence type="ECO:0000313" key="10">
    <source>
        <dbReference type="Proteomes" id="UP000481288"/>
    </source>
</evidence>
<feature type="domain" description="Rhodopsin" evidence="8">
    <location>
        <begin position="29"/>
        <end position="289"/>
    </location>
</feature>
<dbReference type="Proteomes" id="UP000481288">
    <property type="component" value="Unassembled WGS sequence"/>
</dbReference>
<feature type="transmembrane region" description="Helical" evidence="7">
    <location>
        <begin position="43"/>
        <end position="64"/>
    </location>
</feature>
<evidence type="ECO:0000256" key="5">
    <source>
        <dbReference type="ARBA" id="ARBA00038359"/>
    </source>
</evidence>
<dbReference type="InterPro" id="IPR049326">
    <property type="entry name" value="Rhodopsin_dom_fungi"/>
</dbReference>
<protein>
    <recommendedName>
        <fullName evidence="8">Rhodopsin domain-containing protein</fullName>
    </recommendedName>
</protein>
<feature type="region of interest" description="Disordered" evidence="6">
    <location>
        <begin position="309"/>
        <end position="337"/>
    </location>
</feature>
<dbReference type="InterPro" id="IPR052337">
    <property type="entry name" value="SAT4-like"/>
</dbReference>
<feature type="transmembrane region" description="Helical" evidence="7">
    <location>
        <begin position="185"/>
        <end position="207"/>
    </location>
</feature>
<dbReference type="EMBL" id="QGMG01000376">
    <property type="protein sequence ID" value="TVY54107.1"/>
    <property type="molecule type" value="Genomic_DNA"/>
</dbReference>
<evidence type="ECO:0000256" key="7">
    <source>
        <dbReference type="SAM" id="Phobius"/>
    </source>
</evidence>
<dbReference type="AlphaFoldDB" id="A0A7D8UPB9"/>
<proteinExistence type="inferred from homology"/>
<dbReference type="PANTHER" id="PTHR33048">
    <property type="entry name" value="PTH11-LIKE INTEGRAL MEMBRANE PROTEIN (AFU_ORTHOLOGUE AFUA_5G11245)"/>
    <property type="match status" value="1"/>
</dbReference>
<feature type="transmembrane region" description="Helical" evidence="7">
    <location>
        <begin position="12"/>
        <end position="31"/>
    </location>
</feature>
<sequence>MPLYSVFTPGEVAAAGVVFPVAGAVLVGLRIHTRLRHVKKLGIDDWLVLPALVLMIAMGVLTIWGNDVGVALKAEGYKTTFKPGPHPELDLTQVTVEKVFWNTEWMQPLAAGFIKLSFIFFFRRVFNVGPNSSAFNIISLASTALIIVWMLGFTLAVLLICPGHPGKYWGTRTGRAQYCWDTQKFLYALSWSDVVTDLIVLIMPIPSVAKLHMALRKKFAVVAIFGLGALAVAASITRAVFYVELLHSEKTVVAKLDPNMINTNGLYWMLMETGLALIAVNLPLMYGLIGRKGVGTIIRYARSFGSLRSHNSNQRGTSNKASSSHKSSAESPEHRDDIQLVYGVQNTRSEVTYTEPLEDIDVESGNINVTRAYGVDRPKGAYLAK</sequence>
<comment type="caution">
    <text evidence="9">The sequence shown here is derived from an EMBL/GenBank/DDBJ whole genome shotgun (WGS) entry which is preliminary data.</text>
</comment>
<evidence type="ECO:0000256" key="1">
    <source>
        <dbReference type="ARBA" id="ARBA00004141"/>
    </source>
</evidence>
<feature type="transmembrane region" description="Helical" evidence="7">
    <location>
        <begin position="105"/>
        <end position="122"/>
    </location>
</feature>
<keyword evidence="2 7" id="KW-0812">Transmembrane</keyword>
<organism evidence="9 10">
    <name type="scientific">Lachnellula cervina</name>
    <dbReference type="NCBI Taxonomy" id="1316786"/>
    <lineage>
        <taxon>Eukaryota</taxon>
        <taxon>Fungi</taxon>
        <taxon>Dikarya</taxon>
        <taxon>Ascomycota</taxon>
        <taxon>Pezizomycotina</taxon>
        <taxon>Leotiomycetes</taxon>
        <taxon>Helotiales</taxon>
        <taxon>Lachnaceae</taxon>
        <taxon>Lachnellula</taxon>
    </lineage>
</organism>
<keyword evidence="3 7" id="KW-1133">Transmembrane helix</keyword>
<evidence type="ECO:0000313" key="9">
    <source>
        <dbReference type="EMBL" id="TVY54107.1"/>
    </source>
</evidence>
<dbReference type="GO" id="GO:0016020">
    <property type="term" value="C:membrane"/>
    <property type="evidence" value="ECO:0007669"/>
    <property type="project" value="UniProtKB-SubCell"/>
</dbReference>
<feature type="transmembrane region" description="Helical" evidence="7">
    <location>
        <begin position="266"/>
        <end position="289"/>
    </location>
</feature>
<comment type="subcellular location">
    <subcellularLocation>
        <location evidence="1">Membrane</location>
        <topology evidence="1">Multi-pass membrane protein</topology>
    </subcellularLocation>
</comment>
<evidence type="ECO:0000256" key="4">
    <source>
        <dbReference type="ARBA" id="ARBA00023136"/>
    </source>
</evidence>
<evidence type="ECO:0000256" key="3">
    <source>
        <dbReference type="ARBA" id="ARBA00022989"/>
    </source>
</evidence>
<dbReference type="PANTHER" id="PTHR33048:SF157">
    <property type="entry name" value="INTEGRAL MEMBRANE PROTEIN"/>
    <property type="match status" value="1"/>
</dbReference>
<accession>A0A7D8UPB9</accession>
<feature type="compositionally biased region" description="Basic and acidic residues" evidence="6">
    <location>
        <begin position="327"/>
        <end position="337"/>
    </location>
</feature>